<comment type="caution">
    <text evidence="1">The sequence shown here is derived from an EMBL/GenBank/DDBJ whole genome shotgun (WGS) entry which is preliminary data.</text>
</comment>
<protein>
    <submittedName>
        <fullName evidence="1">Uncharacterized protein</fullName>
    </submittedName>
</protein>
<evidence type="ECO:0000313" key="1">
    <source>
        <dbReference type="EMBL" id="EJW94693.1"/>
    </source>
</evidence>
<gene>
    <name evidence="1" type="ORF">EVA_17200</name>
</gene>
<dbReference type="EMBL" id="AMCI01006231">
    <property type="protein sequence ID" value="EJW94693.1"/>
    <property type="molecule type" value="Genomic_DNA"/>
</dbReference>
<name>J9FJU6_9ZZZZ</name>
<reference evidence="1" key="1">
    <citation type="journal article" date="2012" name="PLoS ONE">
        <title>Gene sets for utilization of primary and secondary nutrition supplies in the distal gut of endangered iberian lynx.</title>
        <authorList>
            <person name="Alcaide M."/>
            <person name="Messina E."/>
            <person name="Richter M."/>
            <person name="Bargiela R."/>
            <person name="Peplies J."/>
            <person name="Huws S.A."/>
            <person name="Newbold C.J."/>
            <person name="Golyshin P.N."/>
            <person name="Simon M.A."/>
            <person name="Lopez G."/>
            <person name="Yakimov M.M."/>
            <person name="Ferrer M."/>
        </authorList>
    </citation>
    <scope>NUCLEOTIDE SEQUENCE</scope>
</reference>
<sequence>MVLLFPYDFVFFDISGCMFVSAFSRPSRLSRLLRLARLFERLLGCLSARLISFLSTAR</sequence>
<proteinExistence type="predicted"/>
<dbReference type="AlphaFoldDB" id="J9FJU6"/>
<organism evidence="1">
    <name type="scientific">gut metagenome</name>
    <dbReference type="NCBI Taxonomy" id="749906"/>
    <lineage>
        <taxon>unclassified sequences</taxon>
        <taxon>metagenomes</taxon>
        <taxon>organismal metagenomes</taxon>
    </lineage>
</organism>
<accession>J9FJU6</accession>